<keyword evidence="2" id="KW-0472">Membrane</keyword>
<dbReference type="RefSeq" id="XP_064851316.1">
    <property type="nucleotide sequence ID" value="XM_064995244.1"/>
</dbReference>
<keyword evidence="2" id="KW-0812">Transmembrane</keyword>
<reference evidence="3 4" key="1">
    <citation type="journal article" date="2023" name="Elife">
        <title>Identification of key yeast species and microbe-microbe interactions impacting larval growth of Drosophila in the wild.</title>
        <authorList>
            <person name="Mure A."/>
            <person name="Sugiura Y."/>
            <person name="Maeda R."/>
            <person name="Honda K."/>
            <person name="Sakurai N."/>
            <person name="Takahashi Y."/>
            <person name="Watada M."/>
            <person name="Katoh T."/>
            <person name="Gotoh A."/>
            <person name="Gotoh Y."/>
            <person name="Taniguchi I."/>
            <person name="Nakamura K."/>
            <person name="Hayashi T."/>
            <person name="Katayama T."/>
            <person name="Uemura T."/>
            <person name="Hattori Y."/>
        </authorList>
    </citation>
    <scope>NUCLEOTIDE SEQUENCE [LARGE SCALE GENOMIC DNA]</scope>
    <source>
        <strain evidence="3 4">SC-9</strain>
    </source>
</reference>
<feature type="compositionally biased region" description="Low complexity" evidence="1">
    <location>
        <begin position="109"/>
        <end position="119"/>
    </location>
</feature>
<proteinExistence type="predicted"/>
<gene>
    <name evidence="3" type="ORF">DASC09_016410</name>
</gene>
<name>A0AAV5QI19_9ASCO</name>
<accession>A0AAV5QI19</accession>
<feature type="compositionally biased region" description="Polar residues" evidence="1">
    <location>
        <begin position="136"/>
        <end position="148"/>
    </location>
</feature>
<protein>
    <submittedName>
        <fullName evidence="3">Uncharacterized protein</fullName>
    </submittedName>
</protein>
<dbReference type="Proteomes" id="UP001360560">
    <property type="component" value="Unassembled WGS sequence"/>
</dbReference>
<comment type="caution">
    <text evidence="3">The sequence shown here is derived from an EMBL/GenBank/DDBJ whole genome shotgun (WGS) entry which is preliminary data.</text>
</comment>
<dbReference type="GeneID" id="90072295"/>
<evidence type="ECO:0000256" key="2">
    <source>
        <dbReference type="SAM" id="Phobius"/>
    </source>
</evidence>
<feature type="transmembrane region" description="Helical" evidence="2">
    <location>
        <begin position="6"/>
        <end position="32"/>
    </location>
</feature>
<evidence type="ECO:0000256" key="1">
    <source>
        <dbReference type="SAM" id="MobiDB-lite"/>
    </source>
</evidence>
<keyword evidence="2" id="KW-1133">Transmembrane helix</keyword>
<evidence type="ECO:0000313" key="3">
    <source>
        <dbReference type="EMBL" id="GMM34316.1"/>
    </source>
</evidence>
<organism evidence="3 4">
    <name type="scientific">Saccharomycopsis crataegensis</name>
    <dbReference type="NCBI Taxonomy" id="43959"/>
    <lineage>
        <taxon>Eukaryota</taxon>
        <taxon>Fungi</taxon>
        <taxon>Dikarya</taxon>
        <taxon>Ascomycota</taxon>
        <taxon>Saccharomycotina</taxon>
        <taxon>Saccharomycetes</taxon>
        <taxon>Saccharomycopsidaceae</taxon>
        <taxon>Saccharomycopsis</taxon>
    </lineage>
</organism>
<keyword evidence="4" id="KW-1185">Reference proteome</keyword>
<sequence>MSSSLSTTIIVYIAIGGGVALALVVSVAYYIVRKVVERTEEKNAMSMKTEDYFPSRSLSTRVPMANMSAINKGSIIPAKAASIKENPFAEDSVEYLEKPGVAVYAESRSSYSSSDESFSNTPAGSNRGSIYIESPVESNRGSFNHQKI</sequence>
<dbReference type="EMBL" id="BTFZ01000002">
    <property type="protein sequence ID" value="GMM34316.1"/>
    <property type="molecule type" value="Genomic_DNA"/>
</dbReference>
<feature type="region of interest" description="Disordered" evidence="1">
    <location>
        <begin position="109"/>
        <end position="148"/>
    </location>
</feature>
<evidence type="ECO:0000313" key="4">
    <source>
        <dbReference type="Proteomes" id="UP001360560"/>
    </source>
</evidence>
<dbReference type="AlphaFoldDB" id="A0AAV5QI19"/>